<evidence type="ECO:0000256" key="13">
    <source>
        <dbReference type="RuleBase" id="RU000405"/>
    </source>
</evidence>
<dbReference type="InterPro" id="IPR011645">
    <property type="entry name" value="HNOB_dom_associated"/>
</dbReference>
<evidence type="ECO:0000256" key="7">
    <source>
        <dbReference type="ARBA" id="ARBA00023134"/>
    </source>
</evidence>
<comment type="subcellular location">
    <subcellularLocation>
        <location evidence="1">Membrane</location>
        <topology evidence="1">Single-pass type I membrane protein</topology>
    </subcellularLocation>
</comment>
<dbReference type="SMART" id="SM00044">
    <property type="entry name" value="CYCc"/>
    <property type="match status" value="1"/>
</dbReference>
<dbReference type="PROSITE" id="PS00452">
    <property type="entry name" value="GUANYLATE_CYCLASE_1"/>
    <property type="match status" value="1"/>
</dbReference>
<dbReference type="GO" id="GO:0005525">
    <property type="term" value="F:GTP binding"/>
    <property type="evidence" value="ECO:0007669"/>
    <property type="project" value="UniProtKB-KW"/>
</dbReference>
<evidence type="ECO:0000256" key="1">
    <source>
        <dbReference type="ARBA" id="ARBA00004479"/>
    </source>
</evidence>
<dbReference type="HOGENOM" id="CLU_001072_6_1_1"/>
<dbReference type="OMA" id="HISENMY"/>
<dbReference type="InterPro" id="IPR018297">
    <property type="entry name" value="A/G_cyclase_CS"/>
</dbReference>
<evidence type="ECO:0000256" key="9">
    <source>
        <dbReference type="ARBA" id="ARBA00023170"/>
    </source>
</evidence>
<evidence type="ECO:0000313" key="15">
    <source>
        <dbReference type="EMBL" id="ESO91433.1"/>
    </source>
</evidence>
<name>V3ZJI3_LOTGI</name>
<dbReference type="InterPro" id="IPR050401">
    <property type="entry name" value="Cyclic_nucleotide_synthase"/>
</dbReference>
<keyword evidence="6" id="KW-1133">Transmembrane helix</keyword>
<keyword evidence="12" id="KW-0141">cGMP biosynthesis</keyword>
<dbReference type="FunFam" id="3.30.70.1230:FF:000004">
    <property type="entry name" value="Guanylate cyclase"/>
    <property type="match status" value="1"/>
</dbReference>
<keyword evidence="10" id="KW-0325">Glycoprotein</keyword>
<evidence type="ECO:0000256" key="8">
    <source>
        <dbReference type="ARBA" id="ARBA00023136"/>
    </source>
</evidence>
<dbReference type="GO" id="GO:0005886">
    <property type="term" value="C:plasma membrane"/>
    <property type="evidence" value="ECO:0007669"/>
    <property type="project" value="TreeGrafter"/>
</dbReference>
<feature type="non-terminal residue" evidence="15">
    <location>
        <position position="226"/>
    </location>
</feature>
<keyword evidence="8" id="KW-0472">Membrane</keyword>
<evidence type="ECO:0000256" key="12">
    <source>
        <dbReference type="ARBA" id="ARBA00023293"/>
    </source>
</evidence>
<dbReference type="CTD" id="20252119"/>
<dbReference type="EMBL" id="KB202283">
    <property type="protein sequence ID" value="ESO91433.1"/>
    <property type="molecule type" value="Genomic_DNA"/>
</dbReference>
<evidence type="ECO:0000256" key="6">
    <source>
        <dbReference type="ARBA" id="ARBA00022989"/>
    </source>
</evidence>
<dbReference type="CDD" id="cd07302">
    <property type="entry name" value="CHD"/>
    <property type="match status" value="1"/>
</dbReference>
<dbReference type="PROSITE" id="PS50125">
    <property type="entry name" value="GUANYLATE_CYCLASE_2"/>
    <property type="match status" value="1"/>
</dbReference>
<dbReference type="InterPro" id="IPR029787">
    <property type="entry name" value="Nucleotide_cyclase"/>
</dbReference>
<dbReference type="GO" id="GO:0001653">
    <property type="term" value="F:peptide receptor activity"/>
    <property type="evidence" value="ECO:0007669"/>
    <property type="project" value="TreeGrafter"/>
</dbReference>
<dbReference type="RefSeq" id="XP_009057810.1">
    <property type="nucleotide sequence ID" value="XM_009059562.1"/>
</dbReference>
<dbReference type="OrthoDB" id="60033at2759"/>
<dbReference type="Gene3D" id="3.30.70.1230">
    <property type="entry name" value="Nucleotide cyclase"/>
    <property type="match status" value="1"/>
</dbReference>
<dbReference type="AlphaFoldDB" id="V3ZJI3"/>
<dbReference type="GO" id="GO:0007168">
    <property type="term" value="P:receptor guanylyl cyclase signaling pathway"/>
    <property type="evidence" value="ECO:0007669"/>
    <property type="project" value="TreeGrafter"/>
</dbReference>
<accession>V3ZJI3</accession>
<evidence type="ECO:0000256" key="5">
    <source>
        <dbReference type="ARBA" id="ARBA00022741"/>
    </source>
</evidence>
<keyword evidence="9" id="KW-0675">Receptor</keyword>
<evidence type="ECO:0000256" key="2">
    <source>
        <dbReference type="ARBA" id="ARBA00012202"/>
    </source>
</evidence>
<keyword evidence="7" id="KW-0342">GTP-binding</keyword>
<feature type="domain" description="Guanylate cyclase" evidence="14">
    <location>
        <begin position="45"/>
        <end position="176"/>
    </location>
</feature>
<dbReference type="GO" id="GO:0004016">
    <property type="term" value="F:adenylate cyclase activity"/>
    <property type="evidence" value="ECO:0007669"/>
    <property type="project" value="TreeGrafter"/>
</dbReference>
<reference evidence="15 16" key="1">
    <citation type="journal article" date="2013" name="Nature">
        <title>Insights into bilaterian evolution from three spiralian genomes.</title>
        <authorList>
            <person name="Simakov O."/>
            <person name="Marletaz F."/>
            <person name="Cho S.J."/>
            <person name="Edsinger-Gonzales E."/>
            <person name="Havlak P."/>
            <person name="Hellsten U."/>
            <person name="Kuo D.H."/>
            <person name="Larsson T."/>
            <person name="Lv J."/>
            <person name="Arendt D."/>
            <person name="Savage R."/>
            <person name="Osoegawa K."/>
            <person name="de Jong P."/>
            <person name="Grimwood J."/>
            <person name="Chapman J.A."/>
            <person name="Shapiro H."/>
            <person name="Aerts A."/>
            <person name="Otillar R.P."/>
            <person name="Terry A.Y."/>
            <person name="Boore J.L."/>
            <person name="Grigoriev I.V."/>
            <person name="Lindberg D.R."/>
            <person name="Seaver E.C."/>
            <person name="Weisblat D.A."/>
            <person name="Putnam N.H."/>
            <person name="Rokhsar D.S."/>
        </authorList>
    </citation>
    <scope>NUCLEOTIDE SEQUENCE [LARGE SCALE GENOMIC DNA]</scope>
</reference>
<evidence type="ECO:0000256" key="10">
    <source>
        <dbReference type="ARBA" id="ARBA00023180"/>
    </source>
</evidence>
<keyword evidence="11 13" id="KW-0456">Lyase</keyword>
<comment type="similarity">
    <text evidence="13">Belongs to the adenylyl cyclase class-4/guanylyl cyclase family.</text>
</comment>
<gene>
    <name evidence="15" type="ORF">LOTGIDRAFT_74183</name>
</gene>
<keyword evidence="5" id="KW-0547">Nucleotide-binding</keyword>
<dbReference type="InterPro" id="IPR001054">
    <property type="entry name" value="A/G_cyclase"/>
</dbReference>
<evidence type="ECO:0000256" key="3">
    <source>
        <dbReference type="ARBA" id="ARBA00022692"/>
    </source>
</evidence>
<keyword evidence="16" id="KW-1185">Reference proteome</keyword>
<feature type="non-terminal residue" evidence="15">
    <location>
        <position position="1"/>
    </location>
</feature>
<dbReference type="KEGG" id="lgi:LOTGIDRAFT_74183"/>
<evidence type="ECO:0000256" key="4">
    <source>
        <dbReference type="ARBA" id="ARBA00022729"/>
    </source>
</evidence>
<dbReference type="EC" id="4.6.1.2" evidence="2"/>
<keyword evidence="4" id="KW-0732">Signal</keyword>
<protein>
    <recommendedName>
        <fullName evidence="2">guanylate cyclase</fullName>
        <ecNumber evidence="2">4.6.1.2</ecNumber>
    </recommendedName>
</protein>
<dbReference type="GeneID" id="20252119"/>
<dbReference type="PANTHER" id="PTHR11920:SF501">
    <property type="entry name" value="GUANYLATE CYCLASE 32E"/>
    <property type="match status" value="1"/>
</dbReference>
<evidence type="ECO:0000259" key="14">
    <source>
        <dbReference type="PROSITE" id="PS50125"/>
    </source>
</evidence>
<dbReference type="Pfam" id="PF07701">
    <property type="entry name" value="HNOBA"/>
    <property type="match status" value="1"/>
</dbReference>
<dbReference type="Pfam" id="PF00211">
    <property type="entry name" value="Guanylate_cyc"/>
    <property type="match status" value="1"/>
</dbReference>
<keyword evidence="3" id="KW-0812">Transmembrane</keyword>
<dbReference type="PANTHER" id="PTHR11920">
    <property type="entry name" value="GUANYLYL CYCLASE"/>
    <property type="match status" value="1"/>
</dbReference>
<evidence type="ECO:0000256" key="11">
    <source>
        <dbReference type="ARBA" id="ARBA00023239"/>
    </source>
</evidence>
<dbReference type="SUPFAM" id="SSF55073">
    <property type="entry name" value="Nucleotide cyclase"/>
    <property type="match status" value="1"/>
</dbReference>
<dbReference type="Gene3D" id="6.10.250.780">
    <property type="match status" value="1"/>
</dbReference>
<dbReference type="GO" id="GO:0004383">
    <property type="term" value="F:guanylate cyclase activity"/>
    <property type="evidence" value="ECO:0007669"/>
    <property type="project" value="UniProtKB-EC"/>
</dbReference>
<dbReference type="GO" id="GO:0035556">
    <property type="term" value="P:intracellular signal transduction"/>
    <property type="evidence" value="ECO:0007669"/>
    <property type="project" value="InterPro"/>
</dbReference>
<evidence type="ECO:0000313" key="16">
    <source>
        <dbReference type="Proteomes" id="UP000030746"/>
    </source>
</evidence>
<sequence length="226" mass="25232">ERKTSELNKEKKLTDNLLYQMLPKSVADQLKSNKTVGAESFDNVTIYFSDIVGFTTISAESTPMQIVELLNMLYSTFDARIDTYDVYKIETIGDAYMVASGLPERNGDKHAEEIATMSIDLLTAVKQVKVPIPIEHNCLQMRIGIHTGPCVAGVVGIKMPRYCLFGDTVNTASRMESNGLPLKIHLSKDTRDMLVLTGKYNIISRGEINIKGKGTMETYWLEGRLD</sequence>
<proteinExistence type="inferred from homology"/>
<organism evidence="15 16">
    <name type="scientific">Lottia gigantea</name>
    <name type="common">Giant owl limpet</name>
    <dbReference type="NCBI Taxonomy" id="225164"/>
    <lineage>
        <taxon>Eukaryota</taxon>
        <taxon>Metazoa</taxon>
        <taxon>Spiralia</taxon>
        <taxon>Lophotrochozoa</taxon>
        <taxon>Mollusca</taxon>
        <taxon>Gastropoda</taxon>
        <taxon>Patellogastropoda</taxon>
        <taxon>Lottioidea</taxon>
        <taxon>Lottiidae</taxon>
        <taxon>Lottia</taxon>
    </lineage>
</organism>
<dbReference type="Proteomes" id="UP000030746">
    <property type="component" value="Unassembled WGS sequence"/>
</dbReference>